<sequence length="123" mass="13212">MGEGKASCLQIICRMFSLPQSMQLSHGEGTPSGTIAAAAGQWLQTHEEAQVMLGSVLVMVGVWWLARTLISLVFNLLCPLLLVLGAVVCFPQLRQPLLGQHYPAAARCARALLLAAADRIKTD</sequence>
<dbReference type="Proteomes" id="UP000823941">
    <property type="component" value="Chromosome 5"/>
</dbReference>
<gene>
    <name evidence="2" type="ORF">JYU34_003101</name>
</gene>
<keyword evidence="1" id="KW-1133">Transmembrane helix</keyword>
<evidence type="ECO:0000313" key="2">
    <source>
        <dbReference type="EMBL" id="KAG7310329.1"/>
    </source>
</evidence>
<accession>A0ABQ7QZ47</accession>
<name>A0ABQ7QZ47_PLUXY</name>
<evidence type="ECO:0000313" key="3">
    <source>
        <dbReference type="Proteomes" id="UP000823941"/>
    </source>
</evidence>
<keyword evidence="1" id="KW-0472">Membrane</keyword>
<dbReference type="EMBL" id="JAHIBW010000005">
    <property type="protein sequence ID" value="KAG7310329.1"/>
    <property type="molecule type" value="Genomic_DNA"/>
</dbReference>
<keyword evidence="1" id="KW-0812">Transmembrane</keyword>
<feature type="transmembrane region" description="Helical" evidence="1">
    <location>
        <begin position="49"/>
        <end position="66"/>
    </location>
</feature>
<organism evidence="2 3">
    <name type="scientific">Plutella xylostella</name>
    <name type="common">Diamondback moth</name>
    <name type="synonym">Plutella maculipennis</name>
    <dbReference type="NCBI Taxonomy" id="51655"/>
    <lineage>
        <taxon>Eukaryota</taxon>
        <taxon>Metazoa</taxon>
        <taxon>Ecdysozoa</taxon>
        <taxon>Arthropoda</taxon>
        <taxon>Hexapoda</taxon>
        <taxon>Insecta</taxon>
        <taxon>Pterygota</taxon>
        <taxon>Neoptera</taxon>
        <taxon>Endopterygota</taxon>
        <taxon>Lepidoptera</taxon>
        <taxon>Glossata</taxon>
        <taxon>Ditrysia</taxon>
        <taxon>Yponomeutoidea</taxon>
        <taxon>Plutellidae</taxon>
        <taxon>Plutella</taxon>
    </lineage>
</organism>
<comment type="caution">
    <text evidence="2">The sequence shown here is derived from an EMBL/GenBank/DDBJ whole genome shotgun (WGS) entry which is preliminary data.</text>
</comment>
<protein>
    <submittedName>
        <fullName evidence="2">Uncharacterized protein</fullName>
    </submittedName>
</protein>
<evidence type="ECO:0000256" key="1">
    <source>
        <dbReference type="SAM" id="Phobius"/>
    </source>
</evidence>
<keyword evidence="3" id="KW-1185">Reference proteome</keyword>
<feature type="transmembrane region" description="Helical" evidence="1">
    <location>
        <begin position="72"/>
        <end position="90"/>
    </location>
</feature>
<proteinExistence type="predicted"/>
<reference evidence="2 3" key="1">
    <citation type="submission" date="2021-06" db="EMBL/GenBank/DDBJ databases">
        <title>A haploid diamondback moth (Plutella xylostella L.) genome assembly resolves 31 chromosomes and identifies a diamide resistance mutation.</title>
        <authorList>
            <person name="Ward C.M."/>
            <person name="Perry K.D."/>
            <person name="Baker G."/>
            <person name="Powis K."/>
            <person name="Heckel D.G."/>
            <person name="Baxter S.W."/>
        </authorList>
    </citation>
    <scope>NUCLEOTIDE SEQUENCE [LARGE SCALE GENOMIC DNA]</scope>
    <source>
        <strain evidence="2 3">LV</strain>
        <tissue evidence="2">Single pupa</tissue>
    </source>
</reference>